<feature type="domain" description="SGNH hydrolase-type esterase" evidence="1">
    <location>
        <begin position="8"/>
        <end position="188"/>
    </location>
</feature>
<gene>
    <name evidence="2" type="ORF">HM131_18010</name>
</gene>
<dbReference type="SUPFAM" id="SSF52266">
    <property type="entry name" value="SGNH hydrolase"/>
    <property type="match status" value="1"/>
</dbReference>
<dbReference type="InterPro" id="IPR013830">
    <property type="entry name" value="SGNH_hydro"/>
</dbReference>
<keyword evidence="3" id="KW-1185">Reference proteome</keyword>
<keyword evidence="2" id="KW-0378">Hydrolase</keyword>
<dbReference type="RefSeq" id="WP_085031078.1">
    <property type="nucleotide sequence ID" value="NZ_CP020772.1"/>
</dbReference>
<evidence type="ECO:0000313" key="3">
    <source>
        <dbReference type="Proteomes" id="UP000192527"/>
    </source>
</evidence>
<dbReference type="OrthoDB" id="9794725at2"/>
<sequence length="202" mass="22884">MKYSKILFIGDSITESGRFDDTKGIGNGYVHKVVEKLGLPLDNVLNRGVEGDQIVDLANRWDQDVLAERPDLLSISIGVNDVWRQLDSPEMNQISPEQFKDTYVQLLKKTIEELNLSIVLMEPTIIGEDPESEGNKKLKEYVQAVREAAEQFECSYVPLHGAFIKQLRGKVLTPLTTDGVHMNERGDELMAVEWIKATRHLF</sequence>
<dbReference type="AlphaFoldDB" id="A0A1W5ZZD1"/>
<dbReference type="Proteomes" id="UP000192527">
    <property type="component" value="Chromosome"/>
</dbReference>
<dbReference type="EMBL" id="CP020772">
    <property type="protein sequence ID" value="ARI78619.1"/>
    <property type="molecule type" value="Genomic_DNA"/>
</dbReference>
<dbReference type="PANTHER" id="PTHR30383">
    <property type="entry name" value="THIOESTERASE 1/PROTEASE 1/LYSOPHOSPHOLIPASE L1"/>
    <property type="match status" value="1"/>
</dbReference>
<dbReference type="GO" id="GO:0004622">
    <property type="term" value="F:phosphatidylcholine lysophospholipase activity"/>
    <property type="evidence" value="ECO:0007669"/>
    <property type="project" value="TreeGrafter"/>
</dbReference>
<accession>A0A1W5ZZD1</accession>
<dbReference type="Pfam" id="PF13472">
    <property type="entry name" value="Lipase_GDSL_2"/>
    <property type="match status" value="1"/>
</dbReference>
<evidence type="ECO:0000313" key="2">
    <source>
        <dbReference type="EMBL" id="ARI78619.1"/>
    </source>
</evidence>
<proteinExistence type="predicted"/>
<organism evidence="2 3">
    <name type="scientific">Halobacillus mangrovi</name>
    <dbReference type="NCBI Taxonomy" id="402384"/>
    <lineage>
        <taxon>Bacteria</taxon>
        <taxon>Bacillati</taxon>
        <taxon>Bacillota</taxon>
        <taxon>Bacilli</taxon>
        <taxon>Bacillales</taxon>
        <taxon>Bacillaceae</taxon>
        <taxon>Halobacillus</taxon>
    </lineage>
</organism>
<dbReference type="InterPro" id="IPR051532">
    <property type="entry name" value="Ester_Hydrolysis_Enzymes"/>
</dbReference>
<dbReference type="InterPro" id="IPR036514">
    <property type="entry name" value="SGNH_hydro_sf"/>
</dbReference>
<reference evidence="2 3" key="1">
    <citation type="submission" date="2017-04" db="EMBL/GenBank/DDBJ databases">
        <title>The whole genome sequencing and assembly of Halobacillus mangrovi strain.</title>
        <authorList>
            <person name="Lee S.-J."/>
            <person name="Park M.-K."/>
            <person name="Kim J.-Y."/>
            <person name="Lee Y.-J."/>
            <person name="Yi H."/>
            <person name="Bahn Y.-S."/>
            <person name="Kim J.F."/>
            <person name="Lee D.-W."/>
        </authorList>
    </citation>
    <scope>NUCLEOTIDE SEQUENCE [LARGE SCALE GENOMIC DNA]</scope>
    <source>
        <strain evidence="2 3">KTB 131</strain>
    </source>
</reference>
<dbReference type="Gene3D" id="3.40.50.1110">
    <property type="entry name" value="SGNH hydrolase"/>
    <property type="match status" value="1"/>
</dbReference>
<dbReference type="CDD" id="cd01834">
    <property type="entry name" value="SGNH_hydrolase_like_2"/>
    <property type="match status" value="1"/>
</dbReference>
<evidence type="ECO:0000259" key="1">
    <source>
        <dbReference type="Pfam" id="PF13472"/>
    </source>
</evidence>
<name>A0A1W5ZZD1_9BACI</name>
<protein>
    <submittedName>
        <fullName evidence="2">Hydrolase</fullName>
    </submittedName>
</protein>
<dbReference type="PANTHER" id="PTHR30383:SF5">
    <property type="entry name" value="SGNH HYDROLASE-TYPE ESTERASE DOMAIN-CONTAINING PROTEIN"/>
    <property type="match status" value="1"/>
</dbReference>
<dbReference type="KEGG" id="hmn:HM131_18010"/>
<dbReference type="STRING" id="402384.HM131_18010"/>